<protein>
    <recommendedName>
        <fullName evidence="11">Ig-like domain-containing protein</fullName>
    </recommendedName>
</protein>
<dbReference type="GO" id="GO:0016020">
    <property type="term" value="C:membrane"/>
    <property type="evidence" value="ECO:0007669"/>
    <property type="project" value="UniProtKB-SubCell"/>
</dbReference>
<dbReference type="OrthoDB" id="9890427at2759"/>
<evidence type="ECO:0000256" key="8">
    <source>
        <dbReference type="ARBA" id="ARBA00023319"/>
    </source>
</evidence>
<keyword evidence="8" id="KW-0393">Immunoglobulin domain</keyword>
<dbReference type="SMART" id="SM00406">
    <property type="entry name" value="IGv"/>
    <property type="match status" value="4"/>
</dbReference>
<dbReference type="SUPFAM" id="SSF48726">
    <property type="entry name" value="Immunoglobulin"/>
    <property type="match status" value="7"/>
</dbReference>
<dbReference type="InterPro" id="IPR036179">
    <property type="entry name" value="Ig-like_dom_sf"/>
</dbReference>
<organism evidence="12 13">
    <name type="scientific">Leptobrachium leishanense</name>
    <name type="common">Leishan spiny toad</name>
    <dbReference type="NCBI Taxonomy" id="445787"/>
    <lineage>
        <taxon>Eukaryota</taxon>
        <taxon>Metazoa</taxon>
        <taxon>Chordata</taxon>
        <taxon>Craniata</taxon>
        <taxon>Vertebrata</taxon>
        <taxon>Euteleostomi</taxon>
        <taxon>Amphibia</taxon>
        <taxon>Batrachia</taxon>
        <taxon>Anura</taxon>
        <taxon>Pelobatoidea</taxon>
        <taxon>Megophryidae</taxon>
        <taxon>Leptobrachium</taxon>
    </lineage>
</organism>
<feature type="chain" id="PRO_5033998495" description="Ig-like domain-containing protein" evidence="10">
    <location>
        <begin position="27"/>
        <end position="1037"/>
    </location>
</feature>
<dbReference type="Gene3D" id="2.60.40.10">
    <property type="entry name" value="Immunoglobulins"/>
    <property type="match status" value="7"/>
</dbReference>
<dbReference type="InterPro" id="IPR007110">
    <property type="entry name" value="Ig-like_dom"/>
</dbReference>
<evidence type="ECO:0000256" key="6">
    <source>
        <dbReference type="ARBA" id="ARBA00023136"/>
    </source>
</evidence>
<keyword evidence="2 9" id="KW-0812">Transmembrane</keyword>
<dbReference type="SMART" id="SM00409">
    <property type="entry name" value="IG"/>
    <property type="match status" value="7"/>
</dbReference>
<keyword evidence="4" id="KW-0677">Repeat</keyword>
<comment type="subcellular location">
    <subcellularLocation>
        <location evidence="1">Membrane</location>
        <topology evidence="1">Single-pass type I membrane protein</topology>
    </subcellularLocation>
</comment>
<evidence type="ECO:0000313" key="13">
    <source>
        <dbReference type="Proteomes" id="UP000694569"/>
    </source>
</evidence>
<dbReference type="PANTHER" id="PTHR12207:SF25">
    <property type="entry name" value="IMMUNOGLOBULIN SUPERFAMILY MEMBER 2"/>
    <property type="match status" value="1"/>
</dbReference>
<evidence type="ECO:0000256" key="10">
    <source>
        <dbReference type="SAM" id="SignalP"/>
    </source>
</evidence>
<evidence type="ECO:0000256" key="1">
    <source>
        <dbReference type="ARBA" id="ARBA00004479"/>
    </source>
</evidence>
<proteinExistence type="predicted"/>
<evidence type="ECO:0000313" key="12">
    <source>
        <dbReference type="Ensembl" id="ENSLLEP00000001658.1"/>
    </source>
</evidence>
<feature type="domain" description="Ig-like" evidence="11">
    <location>
        <begin position="422"/>
        <end position="531"/>
    </location>
</feature>
<dbReference type="PROSITE" id="PS50835">
    <property type="entry name" value="IG_LIKE"/>
    <property type="match status" value="7"/>
</dbReference>
<accession>A0A8C5LQA6</accession>
<keyword evidence="13" id="KW-1185">Reference proteome</keyword>
<feature type="domain" description="Ig-like" evidence="11">
    <location>
        <begin position="812"/>
        <end position="919"/>
    </location>
</feature>
<keyword evidence="7" id="KW-1015">Disulfide bond</keyword>
<feature type="domain" description="Ig-like" evidence="11">
    <location>
        <begin position="547"/>
        <end position="670"/>
    </location>
</feature>
<dbReference type="InterPro" id="IPR051102">
    <property type="entry name" value="IgSF_V-set/TM_domain"/>
</dbReference>
<evidence type="ECO:0000256" key="3">
    <source>
        <dbReference type="ARBA" id="ARBA00022729"/>
    </source>
</evidence>
<feature type="domain" description="Ig-like" evidence="11">
    <location>
        <begin position="687"/>
        <end position="790"/>
    </location>
</feature>
<name>A0A8C5LQA6_9ANUR</name>
<dbReference type="InterPro" id="IPR013783">
    <property type="entry name" value="Ig-like_fold"/>
</dbReference>
<dbReference type="PANTHER" id="PTHR12207">
    <property type="entry name" value="V-SET AND TRANSMEMBRANE DOMAIN-CONTAINING PROTEIN"/>
    <property type="match status" value="1"/>
</dbReference>
<dbReference type="FunFam" id="2.60.40.10:FF:000191">
    <property type="entry name" value="Immunoglobulin superfamily member 3"/>
    <property type="match status" value="1"/>
</dbReference>
<dbReference type="Pfam" id="PF07686">
    <property type="entry name" value="V-set"/>
    <property type="match status" value="2"/>
</dbReference>
<dbReference type="InterPro" id="IPR013106">
    <property type="entry name" value="Ig_V-set"/>
</dbReference>
<feature type="domain" description="Ig-like" evidence="11">
    <location>
        <begin position="291"/>
        <end position="408"/>
    </location>
</feature>
<evidence type="ECO:0000256" key="9">
    <source>
        <dbReference type="SAM" id="Phobius"/>
    </source>
</evidence>
<dbReference type="SMART" id="SM00408">
    <property type="entry name" value="IGc2"/>
    <property type="match status" value="4"/>
</dbReference>
<dbReference type="AlphaFoldDB" id="A0A8C5LQA6"/>
<reference evidence="12" key="1">
    <citation type="submission" date="2025-08" db="UniProtKB">
        <authorList>
            <consortium name="Ensembl"/>
        </authorList>
    </citation>
    <scope>IDENTIFICATION</scope>
</reference>
<dbReference type="Proteomes" id="UP000694569">
    <property type="component" value="Unplaced"/>
</dbReference>
<evidence type="ECO:0000256" key="7">
    <source>
        <dbReference type="ARBA" id="ARBA00023157"/>
    </source>
</evidence>
<dbReference type="InterPro" id="IPR003598">
    <property type="entry name" value="Ig_sub2"/>
</dbReference>
<dbReference type="FunFam" id="2.60.40.10:FF:000491">
    <property type="entry name" value="Immunoglobulin superfamily, member 3"/>
    <property type="match status" value="1"/>
</dbReference>
<evidence type="ECO:0000256" key="2">
    <source>
        <dbReference type="ARBA" id="ARBA00022692"/>
    </source>
</evidence>
<keyword evidence="3 10" id="KW-0732">Signal</keyword>
<feature type="signal peptide" evidence="10">
    <location>
        <begin position="1"/>
        <end position="26"/>
    </location>
</feature>
<dbReference type="GeneTree" id="ENSGT00940000155177"/>
<dbReference type="Ensembl" id="ENSLLET00000001738.1">
    <property type="protein sequence ID" value="ENSLLEP00000001658.1"/>
    <property type="gene ID" value="ENSLLEG00000001092.1"/>
</dbReference>
<keyword evidence="5 9" id="KW-1133">Transmembrane helix</keyword>
<feature type="domain" description="Ig-like" evidence="11">
    <location>
        <begin position="151"/>
        <end position="257"/>
    </location>
</feature>
<evidence type="ECO:0000259" key="11">
    <source>
        <dbReference type="PROSITE" id="PS50835"/>
    </source>
</evidence>
<sequence length="1037" mass="116731">MHSNVPEMLPGFSWLLLLGIMGVSWAQREVIVQQGPLYRTNGSHITIWCKVRGYQGPSQQHFRWSVYLPSAPEREVQVVSTEEDSSFSYAVYSQRVRDQDIYVERLSGDHSRLHIRQLQERDTGEYECHTPNTDPSYFGSYSAKMNLIVIPDNLKVTMPQQNLRKTEGDMMEMTCHVSKASAQHTHLSVTWLLTSENIKEMEILTLTRNFLLRPSHQYYDRFVAGEVRLDKLTETSYRLSILYLRVSDQGNVHCRASEWIQDPDKSWAAIKEKESDKSNLVVSPVKASSNPRLTLQSDVVLVQEGEAVRLRCRVQDFSGPLSVFWSLRTSFGQEMDVASLQRDGALTIGMQYLQRHVKGHLVTEKPGPGEFTLKLDRLTVTDKGRYGCQVTEWRLESNRGWRNTSVIEDHVDIDVKQLNSSLRVALIVRNAVVMLGDDVELFCSASADYSLGNRSLFWTWEFSPSSVPSRPFQTLVHKSPNGSLTWRASPPGAQLSVSESRSTMKIYRARRAQSGMYRCTVGILSEGLEVTLASAPSNNLMIQISLPGSRLTVDASSTNLVLRKGQDQVKVTCHVRHHTPRTFLSVSWLFIPRGVDTPREILRVTQEGVWNTSSPETGGSSFLSERVSSNDFTLRILRPGNDHLGSYKCAVQEWLLDEEGEWISLQQRTSGESWLTFERSEKSLNIPKADVVAMVTEGDDVVLHCPLGVVPNSASLYSVSWHQTEPDSGSHRLLMRVGWDGGVQYEDPLAKRLRLVSTSRGNYSLILQRVGRNDTGNYYCQAEEWSLEVSGGSWTMGDSDKSGYLRLNVTAPEDRLRLNLTALTISVPGGQQSLLLPCQVVSTSSVGSVLSVSWWWAPSAGNVEQLLLRASLWGEVVYAGEEDAGVIRLRYERPSLLHFKLRILQPLQENAGLYHCKVQEWAQDHHGAWHPGRPHRSGNISVTILPAGNAAKICSAPSIFYFLLTISLLFLLLVLTLVWMCVRRRRRIQSGKIHQNNRVSIWSSLRGTGIPMDGSVRHSEEVEKINGPNVHPAQHAD</sequence>
<reference evidence="12" key="2">
    <citation type="submission" date="2025-09" db="UniProtKB">
        <authorList>
            <consortium name="Ensembl"/>
        </authorList>
    </citation>
    <scope>IDENTIFICATION</scope>
</reference>
<feature type="transmembrane region" description="Helical" evidence="9">
    <location>
        <begin position="959"/>
        <end position="982"/>
    </location>
</feature>
<keyword evidence="6 9" id="KW-0472">Membrane</keyword>
<evidence type="ECO:0000256" key="4">
    <source>
        <dbReference type="ARBA" id="ARBA00022737"/>
    </source>
</evidence>
<dbReference type="InterPro" id="IPR003599">
    <property type="entry name" value="Ig_sub"/>
</dbReference>
<dbReference type="CDD" id="cd00099">
    <property type="entry name" value="IgV"/>
    <property type="match status" value="1"/>
</dbReference>
<evidence type="ECO:0000256" key="5">
    <source>
        <dbReference type="ARBA" id="ARBA00022989"/>
    </source>
</evidence>
<feature type="domain" description="Ig-like" evidence="11">
    <location>
        <begin position="10"/>
        <end position="146"/>
    </location>
</feature>